<dbReference type="Proteomes" id="UP000772196">
    <property type="component" value="Unassembled WGS sequence"/>
</dbReference>
<dbReference type="InterPro" id="IPR016181">
    <property type="entry name" value="Acyl_CoA_acyltransferase"/>
</dbReference>
<proteinExistence type="predicted"/>
<dbReference type="Gene3D" id="3.40.630.30">
    <property type="match status" value="1"/>
</dbReference>
<keyword evidence="3" id="KW-1185">Reference proteome</keyword>
<comment type="caution">
    <text evidence="2">The sequence shown here is derived from an EMBL/GenBank/DDBJ whole genome shotgun (WGS) entry which is preliminary data.</text>
</comment>
<dbReference type="EMBL" id="JAAWWP010000036">
    <property type="protein sequence ID" value="NKI45449.1"/>
    <property type="molecule type" value="Genomic_DNA"/>
</dbReference>
<dbReference type="SUPFAM" id="SSF55729">
    <property type="entry name" value="Acyl-CoA N-acyltransferases (Nat)"/>
    <property type="match status" value="1"/>
</dbReference>
<dbReference type="Pfam" id="PF00583">
    <property type="entry name" value="Acetyltransf_1"/>
    <property type="match status" value="1"/>
</dbReference>
<evidence type="ECO:0000259" key="1">
    <source>
        <dbReference type="PROSITE" id="PS51186"/>
    </source>
</evidence>
<dbReference type="CDD" id="cd04301">
    <property type="entry name" value="NAT_SF"/>
    <property type="match status" value="1"/>
</dbReference>
<gene>
    <name evidence="2" type="ORF">HFV08_30325</name>
</gene>
<dbReference type="InterPro" id="IPR000182">
    <property type="entry name" value="GNAT_dom"/>
</dbReference>
<evidence type="ECO:0000313" key="2">
    <source>
        <dbReference type="EMBL" id="NKI45449.1"/>
    </source>
</evidence>
<organism evidence="2 3">
    <name type="scientific">Streptomyces physcomitrii</name>
    <dbReference type="NCBI Taxonomy" id="2724184"/>
    <lineage>
        <taxon>Bacteria</taxon>
        <taxon>Bacillati</taxon>
        <taxon>Actinomycetota</taxon>
        <taxon>Actinomycetes</taxon>
        <taxon>Kitasatosporales</taxon>
        <taxon>Streptomycetaceae</taxon>
        <taxon>Streptomyces</taxon>
    </lineage>
</organism>
<accession>A0ABX1HE44</accession>
<reference evidence="2 3" key="1">
    <citation type="submission" date="2020-04" db="EMBL/GenBank/DDBJ databases">
        <title>Phylogenetic Diversity and Antibacterial Activity against Ralstonia solanacearum of Endophytic Actinomycete Isolated from Moss.</title>
        <authorList>
            <person name="Zhuang X."/>
        </authorList>
    </citation>
    <scope>NUCLEOTIDE SEQUENCE [LARGE SCALE GENOMIC DNA]</scope>
    <source>
        <strain evidence="2 3">LD120</strain>
    </source>
</reference>
<name>A0ABX1HE44_9ACTN</name>
<dbReference type="PROSITE" id="PS51186">
    <property type="entry name" value="GNAT"/>
    <property type="match status" value="1"/>
</dbReference>
<sequence length="281" mass="29759">MTDALIEELRAAYDARLRGVSTPGPGREVTCDGPLTRVTGGHRGLITGPRDLGLRGAALDELIARQREFWAARGEAVEWKTRGHDLPEDLPERLRAAGFVPEERETVVIGESAALAATTVRLGPELSIRQVEDRADLERVAALQSEVWQEDFGWLAEDLAGRIAAGPESIAVLAAEAGNRMVSAAWLVLNPGSDFGGLWGGSTLAAWRGRGVYRALIAHRARLAAERGVRHLYVDASEDSAPILGRLGLTAVTTTTPYVWTPGGRGPVPPGAGAVKGAGPG</sequence>
<feature type="domain" description="N-acetyltransferase" evidence="1">
    <location>
        <begin position="126"/>
        <end position="271"/>
    </location>
</feature>
<protein>
    <submittedName>
        <fullName evidence="2">GNAT family N-acetyltransferase</fullName>
    </submittedName>
</protein>
<dbReference type="RefSeq" id="WP_168543772.1">
    <property type="nucleotide sequence ID" value="NZ_JAAWWP010000036.1"/>
</dbReference>
<evidence type="ECO:0000313" key="3">
    <source>
        <dbReference type="Proteomes" id="UP000772196"/>
    </source>
</evidence>